<evidence type="ECO:0000256" key="3">
    <source>
        <dbReference type="ARBA" id="ARBA00022676"/>
    </source>
</evidence>
<evidence type="ECO:0000259" key="6">
    <source>
        <dbReference type="Pfam" id="PF00534"/>
    </source>
</evidence>
<keyword evidence="8" id="KW-1185">Reference proteome</keyword>
<evidence type="ECO:0000256" key="1">
    <source>
        <dbReference type="ARBA" id="ARBA00005894"/>
    </source>
</evidence>
<protein>
    <recommendedName>
        <fullName evidence="2">sucrose synthase</fullName>
        <ecNumber evidence="2">2.4.1.13</ecNumber>
    </recommendedName>
</protein>
<dbReference type="Pfam" id="PF00534">
    <property type="entry name" value="Glycos_transf_1"/>
    <property type="match status" value="1"/>
</dbReference>
<proteinExistence type="inferred from homology"/>
<accession>A0AA89BI74</accession>
<evidence type="ECO:0000256" key="2">
    <source>
        <dbReference type="ARBA" id="ARBA00012540"/>
    </source>
</evidence>
<dbReference type="EC" id="2.4.1.13" evidence="2"/>
<dbReference type="AlphaFoldDB" id="A0AA89BI74"/>
<dbReference type="Proteomes" id="UP001188597">
    <property type="component" value="Unassembled WGS sequence"/>
</dbReference>
<comment type="catalytic activity">
    <reaction evidence="5">
        <text>an NDP-alpha-D-glucose + D-fructose = a ribonucleoside 5'-diphosphate + sucrose + H(+)</text>
        <dbReference type="Rhea" id="RHEA:16241"/>
        <dbReference type="ChEBI" id="CHEBI:15378"/>
        <dbReference type="ChEBI" id="CHEBI:17992"/>
        <dbReference type="ChEBI" id="CHEBI:37721"/>
        <dbReference type="ChEBI" id="CHEBI:57930"/>
        <dbReference type="ChEBI" id="CHEBI:76533"/>
        <dbReference type="EC" id="2.4.1.13"/>
    </reaction>
</comment>
<name>A0AA89BI74_9ASTE</name>
<evidence type="ECO:0000313" key="7">
    <source>
        <dbReference type="EMBL" id="KAK3042043.1"/>
    </source>
</evidence>
<keyword evidence="3" id="KW-0328">Glycosyltransferase</keyword>
<dbReference type="InterPro" id="IPR001296">
    <property type="entry name" value="Glyco_trans_1"/>
</dbReference>
<evidence type="ECO:0000313" key="8">
    <source>
        <dbReference type="Proteomes" id="UP001188597"/>
    </source>
</evidence>
<dbReference type="GO" id="GO:0005985">
    <property type="term" value="P:sucrose metabolic process"/>
    <property type="evidence" value="ECO:0007669"/>
    <property type="project" value="InterPro"/>
</dbReference>
<dbReference type="Gene3D" id="3.40.50.2000">
    <property type="entry name" value="Glycogen Phosphorylase B"/>
    <property type="match status" value="1"/>
</dbReference>
<organism evidence="7 8">
    <name type="scientific">Escallonia herrerae</name>
    <dbReference type="NCBI Taxonomy" id="1293975"/>
    <lineage>
        <taxon>Eukaryota</taxon>
        <taxon>Viridiplantae</taxon>
        <taxon>Streptophyta</taxon>
        <taxon>Embryophyta</taxon>
        <taxon>Tracheophyta</taxon>
        <taxon>Spermatophyta</taxon>
        <taxon>Magnoliopsida</taxon>
        <taxon>eudicotyledons</taxon>
        <taxon>Gunneridae</taxon>
        <taxon>Pentapetalae</taxon>
        <taxon>asterids</taxon>
        <taxon>campanulids</taxon>
        <taxon>Escalloniales</taxon>
        <taxon>Escalloniaceae</taxon>
        <taxon>Escallonia</taxon>
    </lineage>
</organism>
<evidence type="ECO:0000256" key="4">
    <source>
        <dbReference type="ARBA" id="ARBA00022679"/>
    </source>
</evidence>
<feature type="domain" description="Glycosyl transferase family 1" evidence="6">
    <location>
        <begin position="2"/>
        <end position="113"/>
    </location>
</feature>
<keyword evidence="4" id="KW-0808">Transferase</keyword>
<dbReference type="GO" id="GO:0016157">
    <property type="term" value="F:sucrose synthase activity"/>
    <property type="evidence" value="ECO:0007669"/>
    <property type="project" value="UniProtKB-EC"/>
</dbReference>
<dbReference type="EMBL" id="JAVXUP010000024">
    <property type="protein sequence ID" value="KAK3042043.1"/>
    <property type="molecule type" value="Genomic_DNA"/>
</dbReference>
<sequence length="172" mass="19709">MARMDNVKKLTGLVEWYAKNARLRELVNLIAVGGDRRKESKDLEEQAQMEVMYGLTEKYELNDEPTKERRALPNIVDTKGDFVQPALYEAFRPTVVESMTCGLPTFAIASWGPGQTYSERLFLRWFGNMGSKYISKSDRLEMSRYIEMFLLQDGYADEESPLQAESELSAAE</sequence>
<dbReference type="SUPFAM" id="SSF53756">
    <property type="entry name" value="UDP-Glycosyltransferase/glycogen phosphorylase"/>
    <property type="match status" value="1"/>
</dbReference>
<evidence type="ECO:0000256" key="5">
    <source>
        <dbReference type="ARBA" id="ARBA00049030"/>
    </source>
</evidence>
<comment type="caution">
    <text evidence="7">The sequence shown here is derived from an EMBL/GenBank/DDBJ whole genome shotgun (WGS) entry which is preliminary data.</text>
</comment>
<dbReference type="PANTHER" id="PTHR45839:SF7">
    <property type="entry name" value="SUCROSE SYNTHASE 1"/>
    <property type="match status" value="1"/>
</dbReference>
<comment type="similarity">
    <text evidence="1">Belongs to the glycosyltransferase 1 family. Plant sucrose synthase subfamily.</text>
</comment>
<reference evidence="7" key="1">
    <citation type="submission" date="2022-12" db="EMBL/GenBank/DDBJ databases">
        <title>Draft genome assemblies for two species of Escallonia (Escalloniales).</title>
        <authorList>
            <person name="Chanderbali A."/>
            <person name="Dervinis C."/>
            <person name="Anghel I."/>
            <person name="Soltis D."/>
            <person name="Soltis P."/>
            <person name="Zapata F."/>
        </authorList>
    </citation>
    <scope>NUCLEOTIDE SEQUENCE</scope>
    <source>
        <strain evidence="7">UCBG64.0493</strain>
        <tissue evidence="7">Leaf</tissue>
    </source>
</reference>
<gene>
    <name evidence="7" type="ORF">RJ639_001745</name>
</gene>
<dbReference type="InterPro" id="IPR012820">
    <property type="entry name" value="Sucrose_synthase_pln/cyn"/>
</dbReference>
<dbReference type="PANTHER" id="PTHR45839">
    <property type="match status" value="1"/>
</dbReference>